<evidence type="ECO:0000256" key="4">
    <source>
        <dbReference type="HAMAP-Rule" id="MF_03155"/>
    </source>
</evidence>
<comment type="catalytic activity">
    <reaction evidence="4">
        <text>S-methyl-5'-thioadenosine + phosphate = 5-(methylsulfanyl)-alpha-D-ribose 1-phosphate + adenine</text>
        <dbReference type="Rhea" id="RHEA:11852"/>
        <dbReference type="ChEBI" id="CHEBI:16708"/>
        <dbReference type="ChEBI" id="CHEBI:17509"/>
        <dbReference type="ChEBI" id="CHEBI:43474"/>
        <dbReference type="ChEBI" id="CHEBI:58533"/>
        <dbReference type="EC" id="2.4.2.28"/>
    </reaction>
</comment>
<feature type="binding site" evidence="4">
    <location>
        <position position="16"/>
    </location>
    <ligand>
        <name>phosphate</name>
        <dbReference type="ChEBI" id="CHEBI:43474"/>
    </ligand>
</feature>
<name>A0A158Q4D7_DRAME</name>
<dbReference type="PANTHER" id="PTHR42679:SF2">
    <property type="entry name" value="S-METHYL-5'-THIOADENOSINE PHOSPHORYLASE"/>
    <property type="match status" value="1"/>
</dbReference>
<feature type="binding site" evidence="4">
    <location>
        <begin position="200"/>
        <end position="202"/>
    </location>
    <ligand>
        <name>substrate</name>
    </ligand>
</feature>
<keyword evidence="4" id="KW-0963">Cytoplasm</keyword>
<accession>A0A158Q4D7</accession>
<dbReference type="GO" id="GO:0019509">
    <property type="term" value="P:L-methionine salvage from methylthioadenosine"/>
    <property type="evidence" value="ECO:0007669"/>
    <property type="project" value="UniProtKB-UniRule"/>
</dbReference>
<dbReference type="InterPro" id="IPR010044">
    <property type="entry name" value="MTAP"/>
</dbReference>
<feature type="binding site" evidence="4">
    <location>
        <position position="176"/>
    </location>
    <ligand>
        <name>substrate</name>
    </ligand>
</feature>
<keyword evidence="2 4" id="KW-0808">Transferase</keyword>
<keyword evidence="3 4" id="KW-0660">Purine salvage</keyword>
<feature type="binding site" evidence="4">
    <location>
        <position position="177"/>
    </location>
    <ligand>
        <name>phosphate</name>
        <dbReference type="ChEBI" id="CHEBI:43474"/>
    </ligand>
</feature>
<dbReference type="EMBL" id="UYYG01001169">
    <property type="protein sequence ID" value="VDN58545.1"/>
    <property type="molecule type" value="Genomic_DNA"/>
</dbReference>
<evidence type="ECO:0000256" key="3">
    <source>
        <dbReference type="ARBA" id="ARBA00022726"/>
    </source>
</evidence>
<evidence type="ECO:0000256" key="1">
    <source>
        <dbReference type="ARBA" id="ARBA00022676"/>
    </source>
</evidence>
<keyword evidence="4" id="KW-0539">Nucleus</keyword>
<dbReference type="PANTHER" id="PTHR42679">
    <property type="entry name" value="S-METHYL-5'-THIOADENOSINE PHOSPHORYLASE"/>
    <property type="match status" value="1"/>
</dbReference>
<dbReference type="Proteomes" id="UP000274756">
    <property type="component" value="Unassembled WGS sequence"/>
</dbReference>
<dbReference type="Pfam" id="PF01048">
    <property type="entry name" value="PNP_UDP_1"/>
    <property type="match status" value="1"/>
</dbReference>
<dbReference type="UniPathway" id="UPA00904">
    <property type="reaction ID" value="UER00873"/>
</dbReference>
<organism evidence="7 9">
    <name type="scientific">Dracunculus medinensis</name>
    <name type="common">Guinea worm</name>
    <dbReference type="NCBI Taxonomy" id="318479"/>
    <lineage>
        <taxon>Eukaryota</taxon>
        <taxon>Metazoa</taxon>
        <taxon>Ecdysozoa</taxon>
        <taxon>Nematoda</taxon>
        <taxon>Chromadorea</taxon>
        <taxon>Rhabditida</taxon>
        <taxon>Spirurina</taxon>
        <taxon>Dracunculoidea</taxon>
        <taxon>Dracunculidae</taxon>
        <taxon>Dracunculus</taxon>
    </lineage>
</organism>
<dbReference type="SUPFAM" id="SSF53167">
    <property type="entry name" value="Purine and uridine phosphorylases"/>
    <property type="match status" value="1"/>
</dbReference>
<evidence type="ECO:0000313" key="7">
    <source>
        <dbReference type="Proteomes" id="UP000038040"/>
    </source>
</evidence>
<evidence type="ECO:0000313" key="9">
    <source>
        <dbReference type="WBParaSite" id="DME_0000463501-mRNA-1"/>
    </source>
</evidence>
<reference evidence="9" key="1">
    <citation type="submission" date="2016-04" db="UniProtKB">
        <authorList>
            <consortium name="WormBaseParasite"/>
        </authorList>
    </citation>
    <scope>IDENTIFICATION</scope>
</reference>
<proteinExistence type="inferred from homology"/>
<reference evidence="6 8" key="2">
    <citation type="submission" date="2018-11" db="EMBL/GenBank/DDBJ databases">
        <authorList>
            <consortium name="Pathogen Informatics"/>
        </authorList>
    </citation>
    <scope>NUCLEOTIDE SEQUENCE [LARGE SCALE GENOMIC DNA]</scope>
</reference>
<evidence type="ECO:0000256" key="2">
    <source>
        <dbReference type="ARBA" id="ARBA00022679"/>
    </source>
</evidence>
<dbReference type="GO" id="GO:0005829">
    <property type="term" value="C:cytosol"/>
    <property type="evidence" value="ECO:0007669"/>
    <property type="project" value="TreeGrafter"/>
</dbReference>
<feature type="site" description="Important for substrate specificity" evidence="4">
    <location>
        <position position="158"/>
    </location>
</feature>
<feature type="domain" description="Nucleoside phosphorylase" evidence="5">
    <location>
        <begin position="22"/>
        <end position="234"/>
    </location>
</feature>
<dbReference type="GO" id="GO:0017061">
    <property type="term" value="F:S-methyl-5-thioadenosine phosphorylase activity"/>
    <property type="evidence" value="ECO:0007669"/>
    <property type="project" value="UniProtKB-UniRule"/>
</dbReference>
<comment type="function">
    <text evidence="4">Catalyzes the reversible phosphorylation of S-methyl-5'-thioadenosine (MTA) to adenine and 5-methylthioribose-1-phosphate. Involved in the breakdown of MTA, a major by-product of polyamine biosynthesis. Responsible for the first step in the methionine salvage pathway after MTA has been generated from S-adenosylmethionine. Has broad substrate specificity with 6-aminopurine nucleosides as preferred substrates.</text>
</comment>
<dbReference type="WBParaSite" id="DME_0000463501-mRNA-1">
    <property type="protein sequence ID" value="DME_0000463501-mRNA-1"/>
    <property type="gene ID" value="DME_0000463501"/>
</dbReference>
<evidence type="ECO:0000259" key="5">
    <source>
        <dbReference type="Pfam" id="PF01048"/>
    </source>
</evidence>
<dbReference type="InterPro" id="IPR000845">
    <property type="entry name" value="Nucleoside_phosphorylase_d"/>
</dbReference>
<evidence type="ECO:0000313" key="6">
    <source>
        <dbReference type="EMBL" id="VDN58545.1"/>
    </source>
</evidence>
<dbReference type="Proteomes" id="UP000038040">
    <property type="component" value="Unplaced"/>
</dbReference>
<comment type="pathway">
    <text evidence="4">Amino-acid biosynthesis; L-methionine biosynthesis via salvage pathway; S-methyl-5-thio-alpha-D-ribose 1-phosphate from S-methyl-5'-thioadenosine (phosphorylase route): step 1/1.</text>
</comment>
<keyword evidence="8" id="KW-1185">Reference proteome</keyword>
<dbReference type="CDD" id="cd09010">
    <property type="entry name" value="MTAP_SsMTAPII_like_MTIP"/>
    <property type="match status" value="1"/>
</dbReference>
<feature type="site" description="Important for substrate specificity" evidence="4">
    <location>
        <position position="212"/>
    </location>
</feature>
<keyword evidence="1 4" id="KW-0328">Glycosyltransferase</keyword>
<dbReference type="EC" id="2.4.2.28" evidence="4"/>
<dbReference type="Gene3D" id="3.40.50.1580">
    <property type="entry name" value="Nucleoside phosphorylase domain"/>
    <property type="match status" value="1"/>
</dbReference>
<feature type="binding site" evidence="4">
    <location>
        <begin position="40"/>
        <end position="41"/>
    </location>
    <ligand>
        <name>phosphate</name>
        <dbReference type="ChEBI" id="CHEBI:43474"/>
    </ligand>
</feature>
<dbReference type="HAMAP" id="MF_01963">
    <property type="entry name" value="MTAP"/>
    <property type="match status" value="1"/>
</dbReference>
<protein>
    <recommendedName>
        <fullName evidence="4">S-methyl-5'-thioadenosine phosphorylase</fullName>
        <ecNumber evidence="4">2.4.2.28</ecNumber>
    </recommendedName>
    <alternativeName>
        <fullName evidence="4">5'-methylthioadenosine phosphorylase</fullName>
        <shortName evidence="4">MTA phosphorylase</shortName>
        <shortName evidence="4">MTAP</shortName>
        <shortName evidence="4">MTAPase</shortName>
    </alternativeName>
</protein>
<dbReference type="GO" id="GO:0006166">
    <property type="term" value="P:purine ribonucleoside salvage"/>
    <property type="evidence" value="ECO:0007669"/>
    <property type="project" value="UniProtKB-KW"/>
</dbReference>
<comment type="subcellular location">
    <subcellularLocation>
        <location evidence="4">Cytoplasm</location>
    </subcellularLocation>
    <subcellularLocation>
        <location evidence="4">Nucleus</location>
    </subcellularLocation>
</comment>
<dbReference type="GO" id="GO:0005634">
    <property type="term" value="C:nucleus"/>
    <property type="evidence" value="ECO:0007669"/>
    <property type="project" value="UniProtKB-SubCell"/>
</dbReference>
<gene>
    <name evidence="6" type="ORF">DME_LOCUS8518</name>
</gene>
<dbReference type="STRING" id="318479.A0A158Q4D7"/>
<comment type="similarity">
    <text evidence="4">Belongs to the PNP/MTAP phosphorylase family. MTAP subfamily.</text>
</comment>
<dbReference type="InterPro" id="IPR035994">
    <property type="entry name" value="Nucleoside_phosphorylase_sf"/>
</dbReference>
<dbReference type="AlphaFoldDB" id="A0A158Q4D7"/>
<dbReference type="OrthoDB" id="431409at2759"/>
<sequence>LIKNIFIYEKSIGVITPFDEKEVILHVGHISNVPCIFLARHGSEHNISPSRINFRANLWAMMVSGVKVILATAASGSLKEQIKPGSLVFLDSFIDKTINREKTFHDGIVGHPKGVSHIPSHPSFNAKLRKVLITTAEELKLDFCASGTGICIEGPRYSSKAESLLFRQWNADIVNMTLCPEVYLAKELGIPYATTALVTDYDCWKEDFGVTVDVVSKMLEENVSKTEKLFAAAIKKIGEIDWSEEIRAAKVFFILHNL</sequence>
<evidence type="ECO:0000313" key="8">
    <source>
        <dbReference type="Proteomes" id="UP000274756"/>
    </source>
</evidence>
<comment type="caution">
    <text evidence="4">Lacks conserved residue(s) required for the propagation of feature annotation.</text>
</comment>
<comment type="subunit">
    <text evidence="4">Homotrimer.</text>
</comment>